<dbReference type="Proteomes" id="UP000685013">
    <property type="component" value="Chromosome 7"/>
</dbReference>
<keyword evidence="3" id="KW-0440">LIM domain</keyword>
<sequence length="466" mass="53681">MDISRCPKEPTNKVDIIFDTMKWTINIDTTSGDMEEADQVEVDYVKALSLSQMEFENEQDLIIERKIKETLNVQTEEDEQLANAMQLSLVMASSKAVSSAFKIVCAGCNNEISRRENRFDCNGVVWHVKCLQCHACIQLIKDDQFYMAENRPYHTSCPRNKSHLKCYVCNDFIPYIGKEVEFGEHPFWAQKYCPSHEDDGTSKCASCERLEPKGREYILLQDGRSLCVECSTFMIMDTKECQPLFREIQEYFTSLDMKLDQKIPLLLVEREALNEAMKGERNGHHHLSETRGLCVSEEQIIPVIHERKHTERYSPLNTQPFRLVRSCEVNAILILYGLPRLLTGSILAHEMMHAWLRLQGYPNLKPEIEEGICQVLAHMWLKSKINMGSEAAMIASSSSTRQPPRSNKHKQLSKIEQKLGECFVRQIELDNSEAYGDGFRVGEQAVSQYGLKETLHHIKRTRNFPF</sequence>
<dbReference type="InterPro" id="IPR045218">
    <property type="entry name" value="DA1-like"/>
</dbReference>
<evidence type="ECO:0000256" key="1">
    <source>
        <dbReference type="ARBA" id="ARBA00022723"/>
    </source>
</evidence>
<comment type="caution">
    <text evidence="5">The sequence shown here is derived from an EMBL/GenBank/DDBJ whole genome shotgun (WGS) entry which is preliminary data.</text>
</comment>
<name>A0AAV6ND89_9ROSI</name>
<feature type="domain" description="LIM zinc-binding" evidence="4">
    <location>
        <begin position="103"/>
        <end position="164"/>
    </location>
</feature>
<dbReference type="Pfam" id="PF12315">
    <property type="entry name" value="DA1-like"/>
    <property type="match status" value="1"/>
</dbReference>
<organism evidence="5 6">
    <name type="scientific">Cucurbita argyrosperma subsp. sororia</name>
    <dbReference type="NCBI Taxonomy" id="37648"/>
    <lineage>
        <taxon>Eukaryota</taxon>
        <taxon>Viridiplantae</taxon>
        <taxon>Streptophyta</taxon>
        <taxon>Embryophyta</taxon>
        <taxon>Tracheophyta</taxon>
        <taxon>Spermatophyta</taxon>
        <taxon>Magnoliopsida</taxon>
        <taxon>eudicotyledons</taxon>
        <taxon>Gunneridae</taxon>
        <taxon>Pentapetalae</taxon>
        <taxon>rosids</taxon>
        <taxon>fabids</taxon>
        <taxon>Cucurbitales</taxon>
        <taxon>Cucurbitaceae</taxon>
        <taxon>Cucurbiteae</taxon>
        <taxon>Cucurbita</taxon>
    </lineage>
</organism>
<dbReference type="InterPro" id="IPR022087">
    <property type="entry name" value="DA1-like_dom"/>
</dbReference>
<gene>
    <name evidence="5" type="primary">DAR1</name>
    <name evidence="5" type="ORF">SDJN03_11631</name>
</gene>
<keyword evidence="1 3" id="KW-0479">Metal-binding</keyword>
<dbReference type="GO" id="GO:0043130">
    <property type="term" value="F:ubiquitin binding"/>
    <property type="evidence" value="ECO:0007669"/>
    <property type="project" value="TreeGrafter"/>
</dbReference>
<dbReference type="PROSITE" id="PS50023">
    <property type="entry name" value="LIM_DOMAIN_2"/>
    <property type="match status" value="1"/>
</dbReference>
<protein>
    <submittedName>
        <fullName evidence="5">Protein DA1-related 1</fullName>
    </submittedName>
</protein>
<accession>A0AAV6ND89</accession>
<dbReference type="SMART" id="SM00132">
    <property type="entry name" value="LIM"/>
    <property type="match status" value="1"/>
</dbReference>
<dbReference type="GO" id="GO:0046872">
    <property type="term" value="F:metal ion binding"/>
    <property type="evidence" value="ECO:0007669"/>
    <property type="project" value="UniProtKB-KW"/>
</dbReference>
<proteinExistence type="predicted"/>
<evidence type="ECO:0000256" key="2">
    <source>
        <dbReference type="ARBA" id="ARBA00022833"/>
    </source>
</evidence>
<dbReference type="InterPro" id="IPR001781">
    <property type="entry name" value="Znf_LIM"/>
</dbReference>
<keyword evidence="2 3" id="KW-0862">Zinc</keyword>
<evidence type="ECO:0000256" key="3">
    <source>
        <dbReference type="PROSITE-ProRule" id="PRU00125"/>
    </source>
</evidence>
<dbReference type="EMBL" id="JAGKQH010000007">
    <property type="protein sequence ID" value="KAG6595078.1"/>
    <property type="molecule type" value="Genomic_DNA"/>
</dbReference>
<evidence type="ECO:0000313" key="6">
    <source>
        <dbReference type="Proteomes" id="UP000685013"/>
    </source>
</evidence>
<reference evidence="5 6" key="1">
    <citation type="journal article" date="2021" name="Hortic Res">
        <title>The domestication of Cucurbita argyrosperma as revealed by the genome of its wild relative.</title>
        <authorList>
            <person name="Barrera-Redondo J."/>
            <person name="Sanchez-de la Vega G."/>
            <person name="Aguirre-Liguori J.A."/>
            <person name="Castellanos-Morales G."/>
            <person name="Gutierrez-Guerrero Y.T."/>
            <person name="Aguirre-Dugua X."/>
            <person name="Aguirre-Planter E."/>
            <person name="Tenaillon M.I."/>
            <person name="Lira-Saade R."/>
            <person name="Eguiarte L.E."/>
        </authorList>
    </citation>
    <scope>NUCLEOTIDE SEQUENCE [LARGE SCALE GENOMIC DNA]</scope>
    <source>
        <strain evidence="5">JBR-2021</strain>
    </source>
</reference>
<dbReference type="PANTHER" id="PTHR24209">
    <property type="entry name" value="PROTEIN DA1-RELATED 2"/>
    <property type="match status" value="1"/>
</dbReference>
<dbReference type="Pfam" id="PF00412">
    <property type="entry name" value="LIM"/>
    <property type="match status" value="1"/>
</dbReference>
<keyword evidence="6" id="KW-1185">Reference proteome</keyword>
<evidence type="ECO:0000313" key="5">
    <source>
        <dbReference type="EMBL" id="KAG6595078.1"/>
    </source>
</evidence>
<feature type="non-terminal residue" evidence="5">
    <location>
        <position position="1"/>
    </location>
</feature>
<evidence type="ECO:0000259" key="4">
    <source>
        <dbReference type="PROSITE" id="PS50023"/>
    </source>
</evidence>
<dbReference type="AlphaFoldDB" id="A0AAV6ND89"/>
<dbReference type="PANTHER" id="PTHR24209:SF37">
    <property type="entry name" value="LIM ZINC-BINDING DOMAIN-CONTAINING PROTEIN"/>
    <property type="match status" value="1"/>
</dbReference>